<dbReference type="PANTHER" id="PTHR19848:SF8">
    <property type="entry name" value="F-BOX AND WD REPEAT DOMAIN CONTAINING 7"/>
    <property type="match status" value="1"/>
</dbReference>
<dbReference type="SMART" id="SM00320">
    <property type="entry name" value="WD40"/>
    <property type="match status" value="13"/>
</dbReference>
<dbReference type="Pfam" id="PF00400">
    <property type="entry name" value="WD40"/>
    <property type="match status" value="6"/>
</dbReference>
<name>A0A160T2L5_9CHLR</name>
<accession>A0A160T2L5</accession>
<sequence length="1327" mass="147839">MVSKDHFSTKQLRTLRKQMVASFSLDELRDLCFDLGVRDDNLSGDTIDAKTTALLEYLNQRHLLVELITHLNFIRPNVVWPLEELSEPHEPPYKGLSYFNENDATIFFGRGKIIGELSNYLCDNNFLAVVGASGIGKTSLIRAGLIPALKKSKDYSLGSPGIDTPVGSANWMYLDITPTNNPIEHLAVALTSDLVTVTKTKKIIKELQNDPSNLQLFVLKYLRRNNRSHLFLLVDQFEELFTVCKDETQRRIFIANLLNNSMKPGSMTVVINIRADFYAHCASYPLLRRALELHQKYIGPMTEDELREAIEQPAIFSGYAFDNGLTNLLLRDVGDEPGALPLLSHALLETWKRREGHHMTLHGYLATGGVQHAIANTAEYVFEAFDSEGQSFIRQIFLQLTELGEGTQDTRRSITVEEAMTGVEKIESAQSILEDLVNARLLTMTSNRVDVAHEALIREWPRLRGWLDEDREGLLLHRQLSIAAHEWIDNDRDDAYLYQGTKLAKIEEWSVSHKQLVNDLENEFLLCSTNRSKKERLARATRLVFVIASLLILIAGSVISAAIFRRQAGELAIQNQVLQVRSLANLAVVVANRTNQTDLAALIALEALYLNTKQSTNQQDLIDSSLREIMSRPLFNREIVVPNRDSEKGLLVISPDSKFLASSGGSIYLWNTIDLLEDPIVLSVEGIRFEGVNFSSTGRYLASEGLDDTDFTRTPLDAPYDSNIYIWRLDNLDQPAYILPSHGFEISALAFDPFDRWLAVARVDETVSVWDITNLSLEPLIFKSSEDDVRGDYSEVTFSPDGRLLAVGSWDWLIRIWNIQSLSSEPILIGHGGHVTSVEFSPDGGILATANQEGIGGLNPIIRLWDVGNFHSPPFNLEGHGGDINSLSFSPDGKYLASASSDKTIRIWSMENKEAEPRILEGHSAQVRYVQYAFGGDGLISFDSQFSARFWDLTSSEAVPAVMSNLRAINAMAISSDSNLVGAASTVDIMDSTINVWNFDKSDVPPIELNVPKSQIITLALSPSGQFLAAASREQCCAEIIPPTLTIWNLNDITAPLASMKLDDEACALAFSPGEDAIVQADCFENKIRIWNINALDVPPTFLTKPAGTISHIEFTPDGNYLIASGSRQIFDNNEFGYVGVISIWDMSKPSQRATIYEFDRELIDVAINPKGAKILAAFSDGFVRSWNIGNHTQVPEVVGRVEAVDAPSDLLTIAISNNGQFLATSGQDQTINVWALDDMNAAPIVLIGHGAEITYLKFSRDDRYIISISRDRTIRRWLTPSALVDLTCSKVGRNLSKVEWELYMGDLPYHQTCPHYPIHPTLINSD</sequence>
<feature type="repeat" description="WD" evidence="3">
    <location>
        <begin position="1211"/>
        <end position="1245"/>
    </location>
</feature>
<feature type="repeat" description="WD" evidence="3">
    <location>
        <begin position="877"/>
        <end position="918"/>
    </location>
</feature>
<evidence type="ECO:0000256" key="3">
    <source>
        <dbReference type="PROSITE-ProRule" id="PRU00221"/>
    </source>
</evidence>
<evidence type="ECO:0000259" key="6">
    <source>
        <dbReference type="Pfam" id="PF20703"/>
    </source>
</evidence>
<dbReference type="InterPro" id="IPR001680">
    <property type="entry name" value="WD40_rpt"/>
</dbReference>
<feature type="repeat" description="WD" evidence="3">
    <location>
        <begin position="739"/>
        <end position="774"/>
    </location>
</feature>
<dbReference type="PANTHER" id="PTHR19848">
    <property type="entry name" value="WD40 REPEAT PROTEIN"/>
    <property type="match status" value="1"/>
</dbReference>
<proteinExistence type="predicted"/>
<keyword evidence="1 3" id="KW-0853">WD repeat</keyword>
<organism evidence="7 8">
    <name type="scientific">Candidatus Promineifilum breve</name>
    <dbReference type="NCBI Taxonomy" id="1806508"/>
    <lineage>
        <taxon>Bacteria</taxon>
        <taxon>Bacillati</taxon>
        <taxon>Chloroflexota</taxon>
        <taxon>Ardenticatenia</taxon>
        <taxon>Candidatus Promineifilales</taxon>
        <taxon>Candidatus Promineifilaceae</taxon>
        <taxon>Candidatus Promineifilum</taxon>
    </lineage>
</organism>
<keyword evidence="4" id="KW-0472">Membrane</keyword>
<dbReference type="SUPFAM" id="SSF50978">
    <property type="entry name" value="WD40 repeat-like"/>
    <property type="match status" value="2"/>
</dbReference>
<keyword evidence="4" id="KW-1133">Transmembrane helix</keyword>
<dbReference type="Pfam" id="PF19960">
    <property type="entry name" value="EAD7"/>
    <property type="match status" value="1"/>
</dbReference>
<dbReference type="KEGG" id="pbf:CFX0092_A2473"/>
<dbReference type="CDD" id="cd00200">
    <property type="entry name" value="WD40"/>
    <property type="match status" value="2"/>
</dbReference>
<dbReference type="InterPro" id="IPR049052">
    <property type="entry name" value="nSTAND1"/>
</dbReference>
<evidence type="ECO:0000313" key="8">
    <source>
        <dbReference type="Proteomes" id="UP000215027"/>
    </source>
</evidence>
<dbReference type="PROSITE" id="PS50294">
    <property type="entry name" value="WD_REPEATS_REGION"/>
    <property type="match status" value="3"/>
</dbReference>
<dbReference type="PROSITE" id="PS50082">
    <property type="entry name" value="WD_REPEATS_2"/>
    <property type="match status" value="6"/>
</dbReference>
<feature type="repeat" description="WD" evidence="3">
    <location>
        <begin position="920"/>
        <end position="961"/>
    </location>
</feature>
<dbReference type="SUPFAM" id="SSF52540">
    <property type="entry name" value="P-loop containing nucleoside triphosphate hydrolases"/>
    <property type="match status" value="1"/>
</dbReference>
<dbReference type="EMBL" id="LN890655">
    <property type="protein sequence ID" value="CUS04351.2"/>
    <property type="molecule type" value="Genomic_DNA"/>
</dbReference>
<protein>
    <submittedName>
        <fullName evidence="7">WD-40 repeat protein</fullName>
    </submittedName>
</protein>
<dbReference type="Gene3D" id="3.40.50.300">
    <property type="entry name" value="P-loop containing nucleotide triphosphate hydrolases"/>
    <property type="match status" value="1"/>
</dbReference>
<dbReference type="InterPro" id="IPR045435">
    <property type="entry name" value="EAD7"/>
</dbReference>
<reference evidence="7" key="1">
    <citation type="submission" date="2016-01" db="EMBL/GenBank/DDBJ databases">
        <authorList>
            <person name="Mcilroy J.S."/>
            <person name="Karst M S."/>
            <person name="Albertsen M."/>
        </authorList>
    </citation>
    <scope>NUCLEOTIDE SEQUENCE</scope>
    <source>
        <strain evidence="7">Cfx-K</strain>
    </source>
</reference>
<feature type="repeat" description="WD" evidence="3">
    <location>
        <begin position="796"/>
        <end position="821"/>
    </location>
</feature>
<feature type="transmembrane region" description="Helical" evidence="4">
    <location>
        <begin position="543"/>
        <end position="564"/>
    </location>
</feature>
<feature type="domain" description="Effector-associated" evidence="5">
    <location>
        <begin position="15"/>
        <end position="76"/>
    </location>
</feature>
<evidence type="ECO:0000256" key="1">
    <source>
        <dbReference type="ARBA" id="ARBA00022574"/>
    </source>
</evidence>
<keyword evidence="2" id="KW-0677">Repeat</keyword>
<evidence type="ECO:0000256" key="2">
    <source>
        <dbReference type="ARBA" id="ARBA00022737"/>
    </source>
</evidence>
<dbReference type="RefSeq" id="WP_157913110.1">
    <property type="nucleotide sequence ID" value="NZ_LN890655.1"/>
</dbReference>
<dbReference type="InterPro" id="IPR015943">
    <property type="entry name" value="WD40/YVTN_repeat-like_dom_sf"/>
</dbReference>
<keyword evidence="8" id="KW-1185">Reference proteome</keyword>
<dbReference type="OrthoDB" id="141273at2"/>
<dbReference type="Proteomes" id="UP000215027">
    <property type="component" value="Chromosome I"/>
</dbReference>
<keyword evidence="4" id="KW-0812">Transmembrane</keyword>
<evidence type="ECO:0000256" key="4">
    <source>
        <dbReference type="SAM" id="Phobius"/>
    </source>
</evidence>
<feature type="domain" description="Novel STAND NTPase 1" evidence="6">
    <location>
        <begin position="92"/>
        <end position="494"/>
    </location>
</feature>
<evidence type="ECO:0000313" key="7">
    <source>
        <dbReference type="EMBL" id="CUS04351.2"/>
    </source>
</evidence>
<feature type="repeat" description="WD" evidence="3">
    <location>
        <begin position="1247"/>
        <end position="1278"/>
    </location>
</feature>
<dbReference type="Pfam" id="PF20703">
    <property type="entry name" value="nSTAND1"/>
    <property type="match status" value="1"/>
</dbReference>
<evidence type="ECO:0000259" key="5">
    <source>
        <dbReference type="Pfam" id="PF19960"/>
    </source>
</evidence>
<dbReference type="InterPro" id="IPR027417">
    <property type="entry name" value="P-loop_NTPase"/>
</dbReference>
<gene>
    <name evidence="7" type="ORF">CFX0092_A2473</name>
</gene>
<dbReference type="Gene3D" id="2.130.10.10">
    <property type="entry name" value="YVTN repeat-like/Quinoprotein amine dehydrogenase"/>
    <property type="match status" value="4"/>
</dbReference>
<dbReference type="InterPro" id="IPR036322">
    <property type="entry name" value="WD40_repeat_dom_sf"/>
</dbReference>